<dbReference type="PRINTS" id="PR00377">
    <property type="entry name" value="IMPHPHTASES"/>
</dbReference>
<comment type="similarity">
    <text evidence="7">Belongs to the inositol monophosphatase superfamily.</text>
</comment>
<name>A0A369KW47_9BACT</name>
<keyword evidence="3 6" id="KW-0479">Metal-binding</keyword>
<dbReference type="Pfam" id="PF00459">
    <property type="entry name" value="Inositol_P"/>
    <property type="match status" value="1"/>
</dbReference>
<dbReference type="PANTHER" id="PTHR20854:SF4">
    <property type="entry name" value="INOSITOL-1-MONOPHOSPHATASE-RELATED"/>
    <property type="match status" value="1"/>
</dbReference>
<dbReference type="GO" id="GO:0007165">
    <property type="term" value="P:signal transduction"/>
    <property type="evidence" value="ECO:0007669"/>
    <property type="project" value="TreeGrafter"/>
</dbReference>
<keyword evidence="5 6" id="KW-0460">Magnesium</keyword>
<comment type="catalytic activity">
    <reaction evidence="1 7">
        <text>a myo-inositol phosphate + H2O = myo-inositol + phosphate</text>
        <dbReference type="Rhea" id="RHEA:24056"/>
        <dbReference type="ChEBI" id="CHEBI:15377"/>
        <dbReference type="ChEBI" id="CHEBI:17268"/>
        <dbReference type="ChEBI" id="CHEBI:43474"/>
        <dbReference type="ChEBI" id="CHEBI:84139"/>
        <dbReference type="EC" id="3.1.3.25"/>
    </reaction>
</comment>
<evidence type="ECO:0000256" key="6">
    <source>
        <dbReference type="PIRSR" id="PIRSR600760-2"/>
    </source>
</evidence>
<reference evidence="8" key="1">
    <citation type="submission" date="2018-04" db="EMBL/GenBank/DDBJ databases">
        <title>Draft genome sequence of the Candidatus Spirobacillus cienkowskii, a pathogen of freshwater Daphnia species, reconstructed from hemolymph metagenomic reads.</title>
        <authorList>
            <person name="Bresciani L."/>
            <person name="Lemos L.N."/>
            <person name="Wale N."/>
            <person name="Lin J.Y."/>
            <person name="Fernandes G.R."/>
            <person name="Duffy M.A."/>
            <person name="Rodrigues J.M."/>
        </authorList>
    </citation>
    <scope>NUCLEOTIDE SEQUENCE [LARGE SCALE GENOMIC DNA]</scope>
    <source>
        <strain evidence="8">Binning01</strain>
    </source>
</reference>
<dbReference type="PROSITE" id="PS00629">
    <property type="entry name" value="IMP_1"/>
    <property type="match status" value="1"/>
</dbReference>
<sequence length="273" mass="30250">MPLKQPDLKFLELLIRQAGSVTLNFFQKNFTIQEKPNNQGIVTEADFNSEKLIKNHIHEHFPHHDILAEESGLSHYVDNPQKDRQPLWIIDPLDGTTNFSKGNPYYCISIAYGVLDAQRFDAQLGAVYQPTTQSLFIAEKDKGAYLNGKQIMVSQLKNFHSASIVTGFSSNKGSELKSLTDTIAAIQDKSLGLRINGAAALDLAHTACGIFQGFYEKPLAPWDTAAGALLIKEAKGKVTNFAGNSFCPLSDKGIIATNSFLYDELFDILNKFY</sequence>
<dbReference type="AlphaFoldDB" id="A0A369KW47"/>
<evidence type="ECO:0000256" key="4">
    <source>
        <dbReference type="ARBA" id="ARBA00022801"/>
    </source>
</evidence>
<dbReference type="InterPro" id="IPR020583">
    <property type="entry name" value="Inositol_monoP_metal-BS"/>
</dbReference>
<organism evidence="8 9">
    <name type="scientific">Spirobacillus cienkowskii</name>
    <dbReference type="NCBI Taxonomy" id="495820"/>
    <lineage>
        <taxon>Bacteria</taxon>
        <taxon>Pseudomonadati</taxon>
        <taxon>Bdellovibrionota</taxon>
        <taxon>Oligoflexia</taxon>
        <taxon>Silvanigrellales</taxon>
        <taxon>Spirobacillus</taxon>
    </lineage>
</organism>
<dbReference type="CDD" id="cd01639">
    <property type="entry name" value="IMPase"/>
    <property type="match status" value="1"/>
</dbReference>
<evidence type="ECO:0000256" key="1">
    <source>
        <dbReference type="ARBA" id="ARBA00001033"/>
    </source>
</evidence>
<accession>A0A369KW47</accession>
<dbReference type="Gene3D" id="3.40.190.80">
    <property type="match status" value="1"/>
</dbReference>
<dbReference type="EMBL" id="QOVW01000087">
    <property type="protein sequence ID" value="RDB35396.1"/>
    <property type="molecule type" value="Genomic_DNA"/>
</dbReference>
<comment type="cofactor">
    <cofactor evidence="2 6 7">
        <name>Mg(2+)</name>
        <dbReference type="ChEBI" id="CHEBI:18420"/>
    </cofactor>
</comment>
<feature type="binding site" evidence="6">
    <location>
        <position position="69"/>
    </location>
    <ligand>
        <name>Mg(2+)</name>
        <dbReference type="ChEBI" id="CHEBI:18420"/>
        <label>1</label>
        <note>catalytic</note>
    </ligand>
</feature>
<evidence type="ECO:0000256" key="7">
    <source>
        <dbReference type="RuleBase" id="RU364068"/>
    </source>
</evidence>
<feature type="binding site" evidence="6">
    <location>
        <position position="94"/>
    </location>
    <ligand>
        <name>Mg(2+)</name>
        <dbReference type="ChEBI" id="CHEBI:18420"/>
        <label>1</label>
        <note>catalytic</note>
    </ligand>
</feature>
<dbReference type="SUPFAM" id="SSF56655">
    <property type="entry name" value="Carbohydrate phosphatase"/>
    <property type="match status" value="1"/>
</dbReference>
<gene>
    <name evidence="8" type="ORF">DCC88_10335</name>
</gene>
<dbReference type="FunFam" id="3.30.540.10:FF:000003">
    <property type="entry name" value="Inositol-1-monophosphatase"/>
    <property type="match status" value="1"/>
</dbReference>
<feature type="binding site" evidence="6">
    <location>
        <position position="93"/>
    </location>
    <ligand>
        <name>Mg(2+)</name>
        <dbReference type="ChEBI" id="CHEBI:18420"/>
        <label>2</label>
    </ligand>
</feature>
<dbReference type="EC" id="3.1.3.25" evidence="7"/>
<protein>
    <recommendedName>
        <fullName evidence="7">Inositol-1-monophosphatase</fullName>
        <ecNumber evidence="7">3.1.3.25</ecNumber>
    </recommendedName>
</protein>
<dbReference type="Proteomes" id="UP000253934">
    <property type="component" value="Unassembled WGS sequence"/>
</dbReference>
<feature type="binding site" evidence="6">
    <location>
        <position position="91"/>
    </location>
    <ligand>
        <name>Mg(2+)</name>
        <dbReference type="ChEBI" id="CHEBI:18420"/>
        <label>1</label>
        <note>catalytic</note>
    </ligand>
</feature>
<evidence type="ECO:0000256" key="5">
    <source>
        <dbReference type="ARBA" id="ARBA00022842"/>
    </source>
</evidence>
<evidence type="ECO:0000313" key="9">
    <source>
        <dbReference type="Proteomes" id="UP000253934"/>
    </source>
</evidence>
<dbReference type="InterPro" id="IPR033942">
    <property type="entry name" value="IMPase"/>
</dbReference>
<dbReference type="GO" id="GO:0046872">
    <property type="term" value="F:metal ion binding"/>
    <property type="evidence" value="ECO:0007669"/>
    <property type="project" value="UniProtKB-KW"/>
</dbReference>
<dbReference type="InterPro" id="IPR000760">
    <property type="entry name" value="Inositol_monophosphatase-like"/>
</dbReference>
<evidence type="ECO:0000256" key="2">
    <source>
        <dbReference type="ARBA" id="ARBA00001946"/>
    </source>
</evidence>
<dbReference type="GO" id="GO:0006020">
    <property type="term" value="P:inositol metabolic process"/>
    <property type="evidence" value="ECO:0007669"/>
    <property type="project" value="TreeGrafter"/>
</dbReference>
<comment type="caution">
    <text evidence="8">The sequence shown here is derived from an EMBL/GenBank/DDBJ whole genome shotgun (WGS) entry which is preliminary data.</text>
</comment>
<proteinExistence type="inferred from homology"/>
<keyword evidence="4 7" id="KW-0378">Hydrolase</keyword>
<dbReference type="PANTHER" id="PTHR20854">
    <property type="entry name" value="INOSITOL MONOPHOSPHATASE"/>
    <property type="match status" value="1"/>
</dbReference>
<evidence type="ECO:0000256" key="3">
    <source>
        <dbReference type="ARBA" id="ARBA00022723"/>
    </source>
</evidence>
<dbReference type="Gene3D" id="3.30.540.10">
    <property type="entry name" value="Fructose-1,6-Bisphosphatase, subunit A, domain 1"/>
    <property type="match status" value="1"/>
</dbReference>
<keyword evidence="9" id="KW-1185">Reference proteome</keyword>
<feature type="binding site" evidence="6">
    <location>
        <position position="223"/>
    </location>
    <ligand>
        <name>Mg(2+)</name>
        <dbReference type="ChEBI" id="CHEBI:18420"/>
        <label>1</label>
        <note>catalytic</note>
    </ligand>
</feature>
<evidence type="ECO:0000313" key="8">
    <source>
        <dbReference type="EMBL" id="RDB35396.1"/>
    </source>
</evidence>
<dbReference type="GO" id="GO:0008934">
    <property type="term" value="F:inositol monophosphate 1-phosphatase activity"/>
    <property type="evidence" value="ECO:0007669"/>
    <property type="project" value="InterPro"/>
</dbReference>